<dbReference type="InterPro" id="IPR050498">
    <property type="entry name" value="Ycf3"/>
</dbReference>
<dbReference type="PANTHER" id="PTHR44858">
    <property type="entry name" value="TETRATRICOPEPTIDE REPEAT PROTEIN 6"/>
    <property type="match status" value="1"/>
</dbReference>
<gene>
    <name evidence="4" type="ORF">FEZ08_02640</name>
</gene>
<evidence type="ECO:0000256" key="2">
    <source>
        <dbReference type="ARBA" id="ARBA00022803"/>
    </source>
</evidence>
<dbReference type="SUPFAM" id="SSF48452">
    <property type="entry name" value="TPR-like"/>
    <property type="match status" value="2"/>
</dbReference>
<dbReference type="InParanoid" id="A0A5R8QER8"/>
<evidence type="ECO:0000256" key="1">
    <source>
        <dbReference type="ARBA" id="ARBA00022737"/>
    </source>
</evidence>
<evidence type="ECO:0000313" key="4">
    <source>
        <dbReference type="EMBL" id="TLG76531.1"/>
    </source>
</evidence>
<proteinExistence type="predicted"/>
<dbReference type="OrthoDB" id="9769030at2"/>
<evidence type="ECO:0000313" key="5">
    <source>
        <dbReference type="Proteomes" id="UP000306912"/>
    </source>
</evidence>
<feature type="repeat" description="TPR" evidence="3">
    <location>
        <begin position="287"/>
        <end position="320"/>
    </location>
</feature>
<dbReference type="PANTHER" id="PTHR44858:SF1">
    <property type="entry name" value="UDP-N-ACETYLGLUCOSAMINE--PEPTIDE N-ACETYLGLUCOSAMINYLTRANSFERASE SPINDLY-RELATED"/>
    <property type="match status" value="1"/>
</dbReference>
<dbReference type="SUPFAM" id="SSF81901">
    <property type="entry name" value="HCP-like"/>
    <property type="match status" value="1"/>
</dbReference>
<keyword evidence="1" id="KW-0677">Repeat</keyword>
<dbReference type="Gene3D" id="1.25.40.10">
    <property type="entry name" value="Tetratricopeptide repeat domain"/>
    <property type="match status" value="6"/>
</dbReference>
<dbReference type="AlphaFoldDB" id="A0A5R8QER8"/>
<comment type="caution">
    <text evidence="4">The sequence shown here is derived from an EMBL/GenBank/DDBJ whole genome shotgun (WGS) entry which is preliminary data.</text>
</comment>
<dbReference type="SMART" id="SM00028">
    <property type="entry name" value="TPR"/>
    <property type="match status" value="11"/>
</dbReference>
<dbReference type="Pfam" id="PF13432">
    <property type="entry name" value="TPR_16"/>
    <property type="match status" value="3"/>
</dbReference>
<dbReference type="GO" id="GO:0046813">
    <property type="term" value="P:receptor-mediated virion attachment to host cell"/>
    <property type="evidence" value="ECO:0007669"/>
    <property type="project" value="TreeGrafter"/>
</dbReference>
<organism evidence="4 5">
    <name type="scientific">Culicoidibacter larvae</name>
    <dbReference type="NCBI Taxonomy" id="2579976"/>
    <lineage>
        <taxon>Bacteria</taxon>
        <taxon>Bacillati</taxon>
        <taxon>Bacillota</taxon>
        <taxon>Culicoidibacteria</taxon>
        <taxon>Culicoidibacterales</taxon>
        <taxon>Culicoidibacteraceae</taxon>
        <taxon>Culicoidibacter</taxon>
    </lineage>
</organism>
<dbReference type="EMBL" id="VBWP01000002">
    <property type="protein sequence ID" value="TLG76531.1"/>
    <property type="molecule type" value="Genomic_DNA"/>
</dbReference>
<feature type="repeat" description="TPR" evidence="3">
    <location>
        <begin position="112"/>
        <end position="145"/>
    </location>
</feature>
<feature type="repeat" description="TPR" evidence="3">
    <location>
        <begin position="146"/>
        <end position="179"/>
    </location>
</feature>
<dbReference type="GO" id="GO:0009279">
    <property type="term" value="C:cell outer membrane"/>
    <property type="evidence" value="ECO:0007669"/>
    <property type="project" value="TreeGrafter"/>
</dbReference>
<dbReference type="Proteomes" id="UP000306912">
    <property type="component" value="Unassembled WGS sequence"/>
</dbReference>
<dbReference type="InterPro" id="IPR011990">
    <property type="entry name" value="TPR-like_helical_dom_sf"/>
</dbReference>
<dbReference type="Pfam" id="PF13181">
    <property type="entry name" value="TPR_8"/>
    <property type="match status" value="1"/>
</dbReference>
<sequence length="696" mass="78869">MTSLSFELQQVFDEAKALVDEQRFDEAYRLLEAALADFDNDTLILLWLARLGVLGAGRAEETVEYATRVLAEDDRSADAFTYRGWAYYELEVYDLALNDFNYAVSLSNHQDAYAIGGRGITYYQLDDYGRAKEDLLDALQMNPEWLLGLAICGWVLYELNEYDAAIENFNKAIEMEPRYGYAYGGRGLCFHEKQEYDLAIEDLTLALEENPKWPLGFAVRGWAYYHIEYYFNQFELALADFNSALELSDNTYSFATSGRGLVLYQMNRYEDALQDLNTAIAASPMWTVGLATRGYVHYELNDYQTAFTDFDLALTLSDNDYPYAQGGRGLIAYHLEDYPLAIADLTTVLNDDSKWLGGWSSLAFSYLYSDQLEEALPIFNKAIQVAGSMVPDSLYFGRGNVYFMQDNFGAAIADFTQFLANNPNDNLILQQRAYAYSELNMIKKAIIDVERLVNTLHDAEQLDFLVSLYERIPSKYSDKIIPLYQQAVAQTNSSFAMMRLGCIYLTGLYSSAIDYPQALTLLSDANATHGGDYSCALVHIGFAYEHGLGVAVDNNMAFAYYQKAAEFESYCPCASAQMIHSYYKGIGVEKNITQAFELLNNAIDANKDHENIDYLHAYFLVHGIGFYEDKQKAEQIIDKLLKEEPEAALNHYYKHVLSGINNIATIQKLLPYTDNITRAKINSALSSNTIDFFYPF</sequence>
<name>A0A5R8QER8_9FIRM</name>
<dbReference type="SMART" id="SM00671">
    <property type="entry name" value="SEL1"/>
    <property type="match status" value="3"/>
</dbReference>
<feature type="repeat" description="TPR" evidence="3">
    <location>
        <begin position="77"/>
        <end position="110"/>
    </location>
</feature>
<dbReference type="Pfam" id="PF08238">
    <property type="entry name" value="Sel1"/>
    <property type="match status" value="3"/>
</dbReference>
<feature type="repeat" description="TPR" evidence="3">
    <location>
        <begin position="392"/>
        <end position="425"/>
    </location>
</feature>
<reference evidence="4 5" key="1">
    <citation type="submission" date="2019-05" db="EMBL/GenBank/DDBJ databases">
        <title>Culicoidintestinum kansasii gen. nov., sp. nov. from the gastrointestinal tract of the biting midge, Culicoides sonorensis.</title>
        <authorList>
            <person name="Neupane S."/>
            <person name="Ghosh A."/>
            <person name="Gunther S."/>
            <person name="Martin K."/>
            <person name="Zurek L."/>
        </authorList>
    </citation>
    <scope>NUCLEOTIDE SEQUENCE [LARGE SCALE GENOMIC DNA]</scope>
    <source>
        <strain evidence="4 5">CS-1</strain>
    </source>
</reference>
<dbReference type="InterPro" id="IPR019734">
    <property type="entry name" value="TPR_rpt"/>
</dbReference>
<dbReference type="PROSITE" id="PS50005">
    <property type="entry name" value="TPR"/>
    <property type="match status" value="5"/>
</dbReference>
<keyword evidence="2 3" id="KW-0802">TPR repeat</keyword>
<accession>A0A5R8QER8</accession>
<dbReference type="InterPro" id="IPR006597">
    <property type="entry name" value="Sel1-like"/>
</dbReference>
<evidence type="ECO:0000256" key="3">
    <source>
        <dbReference type="PROSITE-ProRule" id="PRU00339"/>
    </source>
</evidence>
<keyword evidence="5" id="KW-1185">Reference proteome</keyword>
<protein>
    <submittedName>
        <fullName evidence="4">Tetratricopeptide repeat protein</fullName>
    </submittedName>
</protein>